<evidence type="ECO:0000256" key="4">
    <source>
        <dbReference type="ARBA" id="ARBA00022630"/>
    </source>
</evidence>
<keyword evidence="5" id="KW-0288">FMN</keyword>
<keyword evidence="13" id="KW-1185">Reference proteome</keyword>
<protein>
    <submittedName>
        <fullName evidence="12">NADPH-dependent 2,4-dienoyl-CoA reductase</fullName>
    </submittedName>
</protein>
<accession>A0ABN6PQ67</accession>
<dbReference type="InterPro" id="IPR001155">
    <property type="entry name" value="OxRdtase_FMN_N"/>
</dbReference>
<gene>
    <name evidence="12" type="ORF">CATMQ487_31870</name>
</gene>
<dbReference type="Pfam" id="PF07992">
    <property type="entry name" value="Pyr_redox_2"/>
    <property type="match status" value="1"/>
</dbReference>
<dbReference type="EMBL" id="AP025730">
    <property type="protein sequence ID" value="BDI06217.1"/>
    <property type="molecule type" value="Genomic_DNA"/>
</dbReference>
<reference evidence="12" key="1">
    <citation type="submission" date="2022-04" db="EMBL/GenBank/DDBJ databases">
        <title>Whole genome sequence of Sphaerotilus sp. FB-5.</title>
        <authorList>
            <person name="Takeda M."/>
            <person name="Narihara S."/>
            <person name="Akimoto M."/>
            <person name="Akimoto R."/>
            <person name="Nishiyashiki S."/>
            <person name="Murakami T."/>
        </authorList>
    </citation>
    <scope>NUCLEOTIDE SEQUENCE</scope>
    <source>
        <strain evidence="12">FB-5</strain>
    </source>
</reference>
<dbReference type="Proteomes" id="UP001057498">
    <property type="component" value="Chromosome"/>
</dbReference>
<evidence type="ECO:0000256" key="6">
    <source>
        <dbReference type="ARBA" id="ARBA00022723"/>
    </source>
</evidence>
<feature type="domain" description="NADH:flavin oxidoreductase/NADH oxidase N-terminal" evidence="10">
    <location>
        <begin position="15"/>
        <end position="342"/>
    </location>
</feature>
<evidence type="ECO:0000256" key="2">
    <source>
        <dbReference type="ARBA" id="ARBA00001966"/>
    </source>
</evidence>
<dbReference type="SUPFAM" id="SSF51905">
    <property type="entry name" value="FAD/NAD(P)-binding domain"/>
    <property type="match status" value="1"/>
</dbReference>
<name>A0ABN6PQ67_9BURK</name>
<evidence type="ECO:0000256" key="8">
    <source>
        <dbReference type="ARBA" id="ARBA00023004"/>
    </source>
</evidence>
<keyword evidence="4" id="KW-0285">Flavoprotein</keyword>
<dbReference type="Gene3D" id="3.20.20.70">
    <property type="entry name" value="Aldolase class I"/>
    <property type="match status" value="1"/>
</dbReference>
<comment type="similarity">
    <text evidence="3">In the N-terminal section; belongs to the NADH:flavin oxidoreductase/NADH oxidase family.</text>
</comment>
<keyword evidence="8" id="KW-0408">Iron</keyword>
<dbReference type="InterPro" id="IPR013785">
    <property type="entry name" value="Aldolase_TIM"/>
</dbReference>
<proteinExistence type="inferred from homology"/>
<evidence type="ECO:0000256" key="7">
    <source>
        <dbReference type="ARBA" id="ARBA00023002"/>
    </source>
</evidence>
<evidence type="ECO:0000313" key="12">
    <source>
        <dbReference type="EMBL" id="BDI06217.1"/>
    </source>
</evidence>
<organism evidence="12 13">
    <name type="scientific">Sphaerotilus microaerophilus</name>
    <dbReference type="NCBI Taxonomy" id="2914710"/>
    <lineage>
        <taxon>Bacteria</taxon>
        <taxon>Pseudomonadati</taxon>
        <taxon>Pseudomonadota</taxon>
        <taxon>Betaproteobacteria</taxon>
        <taxon>Burkholderiales</taxon>
        <taxon>Sphaerotilaceae</taxon>
        <taxon>Sphaerotilus</taxon>
    </lineage>
</organism>
<dbReference type="PANTHER" id="PTHR42917:SF2">
    <property type="entry name" value="2,4-DIENOYL-COA REDUCTASE [(2E)-ENOYL-COA-PRODUCING]"/>
    <property type="match status" value="1"/>
</dbReference>
<feature type="domain" description="FAD/NAD(P)-binding" evidence="11">
    <location>
        <begin position="388"/>
        <end position="651"/>
    </location>
</feature>
<dbReference type="InterPro" id="IPR036188">
    <property type="entry name" value="FAD/NAD-bd_sf"/>
</dbReference>
<dbReference type="InterPro" id="IPR051793">
    <property type="entry name" value="NADH:flavin_oxidoreductase"/>
</dbReference>
<dbReference type="Pfam" id="PF00724">
    <property type="entry name" value="Oxidored_FMN"/>
    <property type="match status" value="1"/>
</dbReference>
<evidence type="ECO:0000259" key="10">
    <source>
        <dbReference type="Pfam" id="PF00724"/>
    </source>
</evidence>
<dbReference type="PRINTS" id="PR00368">
    <property type="entry name" value="FADPNR"/>
</dbReference>
<dbReference type="RefSeq" id="WP_251969519.1">
    <property type="nucleotide sequence ID" value="NZ_AP025730.1"/>
</dbReference>
<dbReference type="Gene3D" id="3.50.50.60">
    <property type="entry name" value="FAD/NAD(P)-binding domain"/>
    <property type="match status" value="1"/>
</dbReference>
<evidence type="ECO:0000256" key="1">
    <source>
        <dbReference type="ARBA" id="ARBA00001917"/>
    </source>
</evidence>
<keyword evidence="6" id="KW-0479">Metal-binding</keyword>
<keyword evidence="7" id="KW-0560">Oxidoreductase</keyword>
<dbReference type="Gene3D" id="3.40.50.720">
    <property type="entry name" value="NAD(P)-binding Rossmann-like Domain"/>
    <property type="match status" value="1"/>
</dbReference>
<evidence type="ECO:0000313" key="13">
    <source>
        <dbReference type="Proteomes" id="UP001057498"/>
    </source>
</evidence>
<evidence type="ECO:0000259" key="11">
    <source>
        <dbReference type="Pfam" id="PF07992"/>
    </source>
</evidence>
<sequence length="685" mass="72418">MSPTPPPAASPYPHLLAPLAVGGLTLRNRVLMGSMHTGLEDRPDGFERLATFYAERARGGVGLIVTGGYGVNAHALGQPEHAETATLCNATQAARHRVVTDAVHHEGGHIVLQLLHLGRYDHASGGVAPSALRSPLSPHLPHALSEAEIHGLIADYARAARLACSAGYDGVEVMGCEGYLINQFLAPQTNQRSDAWGGHAPARQRFALEIVQRVREAIGADALLLFRLSLLDLVPDGSRWDEVVALARALQAAGVSLLNTGIGWHEARVPTLATLVPPAAFSWAAARLRTAVDIPVVAGNRINTPEVAEALLARGDADLVALARPLLADPDFIRKAATGRAEDINTCIACNQACLDAAFEQQGVSCLVNPRACRETDWPTGPAATPRRVAVVGAGPSGLACAVQAAERGHAVTLFEAQATLGGQFDLARRIPGKEEFGQTLRYFRQRLAQTGVVLRLGQRARADDLLGFDHVVLATGVRARQPDIPGVQHAKVVGYADAIRQPQTLGRRVALIGAGGIGFDVAELLSGPAEPLADAQQAFLAEWGVDRDLQTRGGLKPPAAASGPLAARQVWLLQRRPGKPGRGLARTTGWIRRSVLDRRGVRMLGGVEYLGVDDNGLHLRVEGSPRCLAVDHVVLCAGQESERALLAPLQARSVPVSLIGGADQAAEVDACCAIEQGMRLALAL</sequence>
<dbReference type="PANTHER" id="PTHR42917">
    <property type="entry name" value="2,4-DIENOYL-COA REDUCTASE"/>
    <property type="match status" value="1"/>
</dbReference>
<evidence type="ECO:0000256" key="9">
    <source>
        <dbReference type="ARBA" id="ARBA00023014"/>
    </source>
</evidence>
<dbReference type="InterPro" id="IPR023753">
    <property type="entry name" value="FAD/NAD-binding_dom"/>
</dbReference>
<comment type="cofactor">
    <cofactor evidence="2">
        <name>[4Fe-4S] cluster</name>
        <dbReference type="ChEBI" id="CHEBI:49883"/>
    </cofactor>
</comment>
<dbReference type="CDD" id="cd02930">
    <property type="entry name" value="DCR_FMN"/>
    <property type="match status" value="1"/>
</dbReference>
<keyword evidence="9" id="KW-0411">Iron-sulfur</keyword>
<dbReference type="SUPFAM" id="SSF51395">
    <property type="entry name" value="FMN-linked oxidoreductases"/>
    <property type="match status" value="1"/>
</dbReference>
<evidence type="ECO:0000256" key="5">
    <source>
        <dbReference type="ARBA" id="ARBA00022643"/>
    </source>
</evidence>
<comment type="cofactor">
    <cofactor evidence="1">
        <name>FMN</name>
        <dbReference type="ChEBI" id="CHEBI:58210"/>
    </cofactor>
</comment>
<evidence type="ECO:0000256" key="3">
    <source>
        <dbReference type="ARBA" id="ARBA00011048"/>
    </source>
</evidence>